<protein>
    <submittedName>
        <fullName evidence="9">Probable aquaporin TIP5-1</fullName>
    </submittedName>
</protein>
<dbReference type="PRINTS" id="PR00783">
    <property type="entry name" value="MINTRINSICP"/>
</dbReference>
<evidence type="ECO:0000256" key="4">
    <source>
        <dbReference type="ARBA" id="ARBA00022989"/>
    </source>
</evidence>
<dbReference type="InterPro" id="IPR034294">
    <property type="entry name" value="Aquaporin_transptr"/>
</dbReference>
<dbReference type="InterPro" id="IPR022357">
    <property type="entry name" value="MIP_CS"/>
</dbReference>
<feature type="transmembrane region" description="Helical" evidence="7">
    <location>
        <begin position="58"/>
        <end position="79"/>
    </location>
</feature>
<dbReference type="SUPFAM" id="SSF81338">
    <property type="entry name" value="Aquaporin-like"/>
    <property type="match status" value="1"/>
</dbReference>
<keyword evidence="2 6" id="KW-0813">Transport</keyword>
<dbReference type="Gene3D" id="1.20.1080.10">
    <property type="entry name" value="Glycerol uptake facilitator protein"/>
    <property type="match status" value="1"/>
</dbReference>
<dbReference type="PANTHER" id="PTHR45665">
    <property type="entry name" value="AQUAPORIN-8"/>
    <property type="match status" value="1"/>
</dbReference>
<keyword evidence="8" id="KW-1185">Reference proteome</keyword>
<evidence type="ECO:0000256" key="3">
    <source>
        <dbReference type="ARBA" id="ARBA00022692"/>
    </source>
</evidence>
<evidence type="ECO:0000313" key="9">
    <source>
        <dbReference type="RefSeq" id="XP_010507281.1"/>
    </source>
</evidence>
<sequence>MRRMIPTSFSSKCQGVISMNALRCYVSEFISTFFFVLAAVGSVMASRKLMAGDVSGPFSVLIPAIANAFALSSSVYISWNVSGGHVNPAVTFGMAVAGRISVPTALFYWTSQMIASVMACLVLKVTVVEQVPIYKIAGEMTGFGASVLEGVLAFVLVYTVFTANDPRRGLPLAVGPIFIGFVAGANVLAAGPFSGGSMNPACAFGSAMIYGSFKNQAVYWVGPLLGGATAALVYDNVVVPAEDDRGSSTGDAVDV</sequence>
<proteinExistence type="inferred from homology"/>
<dbReference type="RefSeq" id="XP_010507281.1">
    <property type="nucleotide sequence ID" value="XM_010508979.2"/>
</dbReference>
<feature type="transmembrane region" description="Helical" evidence="7">
    <location>
        <begin position="173"/>
        <end position="196"/>
    </location>
</feature>
<keyword evidence="4 7" id="KW-1133">Transmembrane helix</keyword>
<evidence type="ECO:0000256" key="7">
    <source>
        <dbReference type="SAM" id="Phobius"/>
    </source>
</evidence>
<feature type="transmembrane region" description="Helical" evidence="7">
    <location>
        <begin position="140"/>
        <end position="161"/>
    </location>
</feature>
<dbReference type="GeneID" id="104783876"/>
<accession>A0ABM0YX84</accession>
<reference evidence="8" key="1">
    <citation type="journal article" date="2014" name="Nat. Commun.">
        <title>The emerging biofuel crop Camelina sativa retains a highly undifferentiated hexaploid genome structure.</title>
        <authorList>
            <person name="Kagale S."/>
            <person name="Koh C."/>
            <person name="Nixon J."/>
            <person name="Bollina V."/>
            <person name="Clarke W.E."/>
            <person name="Tuteja R."/>
            <person name="Spillane C."/>
            <person name="Robinson S.J."/>
            <person name="Links M.G."/>
            <person name="Clarke C."/>
            <person name="Higgins E.E."/>
            <person name="Huebert T."/>
            <person name="Sharpe A.G."/>
            <person name="Parkin I.A."/>
        </authorList>
    </citation>
    <scope>NUCLEOTIDE SEQUENCE [LARGE SCALE GENOMIC DNA]</scope>
    <source>
        <strain evidence="8">cv. DH55</strain>
    </source>
</reference>
<organism evidence="8 9">
    <name type="scientific">Camelina sativa</name>
    <name type="common">False flax</name>
    <name type="synonym">Myagrum sativum</name>
    <dbReference type="NCBI Taxonomy" id="90675"/>
    <lineage>
        <taxon>Eukaryota</taxon>
        <taxon>Viridiplantae</taxon>
        <taxon>Streptophyta</taxon>
        <taxon>Embryophyta</taxon>
        <taxon>Tracheophyta</taxon>
        <taxon>Spermatophyta</taxon>
        <taxon>Magnoliopsida</taxon>
        <taxon>eudicotyledons</taxon>
        <taxon>Gunneridae</taxon>
        <taxon>Pentapetalae</taxon>
        <taxon>rosids</taxon>
        <taxon>malvids</taxon>
        <taxon>Brassicales</taxon>
        <taxon>Brassicaceae</taxon>
        <taxon>Camelineae</taxon>
        <taxon>Camelina</taxon>
    </lineage>
</organism>
<dbReference type="Proteomes" id="UP000694864">
    <property type="component" value="Chromosome 4"/>
</dbReference>
<dbReference type="PROSITE" id="PS00221">
    <property type="entry name" value="MIP"/>
    <property type="match status" value="1"/>
</dbReference>
<dbReference type="InterPro" id="IPR000425">
    <property type="entry name" value="MIP"/>
</dbReference>
<comment type="subcellular location">
    <subcellularLocation>
        <location evidence="1">Membrane</location>
        <topology evidence="1">Multi-pass membrane protein</topology>
    </subcellularLocation>
</comment>
<keyword evidence="5 7" id="KW-0472">Membrane</keyword>
<keyword evidence="3 6" id="KW-0812">Transmembrane</keyword>
<evidence type="ECO:0000313" key="8">
    <source>
        <dbReference type="Proteomes" id="UP000694864"/>
    </source>
</evidence>
<feature type="transmembrane region" description="Helical" evidence="7">
    <location>
        <begin position="217"/>
        <end position="234"/>
    </location>
</feature>
<comment type="similarity">
    <text evidence="6">Belongs to the MIP/aquaporin (TC 1.A.8) family.</text>
</comment>
<dbReference type="PANTHER" id="PTHR45665:SF27">
    <property type="entry name" value="AQUAPORIN TIP5-1-RELATED"/>
    <property type="match status" value="1"/>
</dbReference>
<feature type="transmembrane region" description="Helical" evidence="7">
    <location>
        <begin position="29"/>
        <end position="46"/>
    </location>
</feature>
<evidence type="ECO:0000256" key="2">
    <source>
        <dbReference type="ARBA" id="ARBA00022448"/>
    </source>
</evidence>
<reference evidence="9" key="2">
    <citation type="submission" date="2025-08" db="UniProtKB">
        <authorList>
            <consortium name="RefSeq"/>
        </authorList>
    </citation>
    <scope>IDENTIFICATION</scope>
    <source>
        <tissue evidence="9">Leaf</tissue>
    </source>
</reference>
<evidence type="ECO:0000256" key="5">
    <source>
        <dbReference type="ARBA" id="ARBA00023136"/>
    </source>
</evidence>
<evidence type="ECO:0000256" key="6">
    <source>
        <dbReference type="RuleBase" id="RU000477"/>
    </source>
</evidence>
<name>A0ABM0YX84_CAMSA</name>
<dbReference type="InterPro" id="IPR023271">
    <property type="entry name" value="Aquaporin-like"/>
</dbReference>
<gene>
    <name evidence="9" type="primary">LOC104783876</name>
</gene>
<dbReference type="Pfam" id="PF00230">
    <property type="entry name" value="MIP"/>
    <property type="match status" value="1"/>
</dbReference>
<evidence type="ECO:0000256" key="1">
    <source>
        <dbReference type="ARBA" id="ARBA00004141"/>
    </source>
</evidence>